<dbReference type="GO" id="GO:0015074">
    <property type="term" value="P:DNA integration"/>
    <property type="evidence" value="ECO:0007669"/>
    <property type="project" value="InterPro"/>
</dbReference>
<keyword evidence="3" id="KW-0812">Transmembrane</keyword>
<feature type="zinc finger region" description="C3H1-type" evidence="1">
    <location>
        <begin position="818"/>
        <end position="847"/>
    </location>
</feature>
<dbReference type="PANTHER" id="PTHR48125:SF12">
    <property type="entry name" value="AT HOOK TRANSCRIPTION FACTOR FAMILY-RELATED"/>
    <property type="match status" value="1"/>
</dbReference>
<dbReference type="Proteomes" id="UP000186817">
    <property type="component" value="Unassembled WGS sequence"/>
</dbReference>
<evidence type="ECO:0000259" key="5">
    <source>
        <dbReference type="PROSITE" id="PS50103"/>
    </source>
</evidence>
<dbReference type="InterPro" id="IPR000571">
    <property type="entry name" value="Znf_CCCH"/>
</dbReference>
<dbReference type="InterPro" id="IPR001584">
    <property type="entry name" value="Integrase_cat-core"/>
</dbReference>
<dbReference type="GO" id="GO:0003676">
    <property type="term" value="F:nucleic acid binding"/>
    <property type="evidence" value="ECO:0007669"/>
    <property type="project" value="InterPro"/>
</dbReference>
<feature type="compositionally biased region" description="Pro residues" evidence="2">
    <location>
        <begin position="1955"/>
        <end position="1973"/>
    </location>
</feature>
<sequence length="2864" mass="319724">MASRTVAWLLLGAALAEEPSQAATRIHMVTFTTDMYWERFRESLKAKESYARHWGYSFKVFDESSLDCEKFRPFRFRGDYRYCKLEAQGPGLEHCRLLLDRKADADANVRDYIFWHDVDTHIMRPETALTEFLAAAGFAPVVFTDNALSLNNGVFFLEAEVTNSIEPHGAQIEKCTAESVQTFSCCVKKPTPTSSLAMDPPSHLAASSEVMSPSGHFATPGMDHAQDGADLLPAMTASMLTGVSPPQPLPEHPLGPAMPTTAADGAATSEPVGVPKAETPAIPATAFEAALQTPHDPLVRQHTMGVNENRMREQVGAVAPTGVVNDHRRNPMEAVTQQLEVVVQSGVQWFREAWRARPAPFSEPPPPPTFVTSQTATRMHAAPEGQGEGNPRTPFPVQPIPPSWNGPGVQRQEQPLFSPQQLEAMARSREGHPLIYGPTPKAAPPSSSAPSDFQAEVRRQVEDYLKDQQAVMKELIEAWIFRLLNHLEKHHSLLYLHGHLENYLDQMDYRFLQYLLGYRNKLRPTTLRNTKAPTVPSATPAQQWLGPAPQLPREMAILVEGMSQLQNAMVKQMSSDTSPKGPETVKPGAQLPQLPPLGEDSPIDYQDWLTQVEAIMADMSDSSRTWFSLVMKEVDAAYTAYLKASPMDRLTLRPTEPENLVSGEVRVGGNKEDVGDQYAVATTAVEAITILRSWDRWFLRSRAIGVVPPDPYILVKGLSGVCERLLPTMREASFRTSMLRSRLMLDQNPTEENAKVLHQHLLSEMEQVVAASPVAKAKAGPAATSAPVFTPEVKGMNAETWAPTTSDKGNAKGTRAERRAQQPCKFWFKTDQGCSRGARCGFSHSMEGITDKEKIGRCLACSGKGHSASSCPTKNVDPTKGKGKGEGKNGAKGKEPATPKVASATTASTAPSTSSTTSGPSPPTVPPEIKSLLAETKEMLSVLASSTSLRPLRLLGAEMRKAQALLLDSGATHLLRQARDKDEINQANPVMVTLAGDEGKLLHQATSGTILTEPDAEPPQPIIPLGQLTEILGCRVRWTKGTCKVVHPTMGVLKVRLRNGCPEVVCQAQAMELVMELEKRMLEKNTRDLEAKLLSLAIEEDKCWTDYLHEYLNGGSSGDGWKAVFTCPVLAPFEDEDKVGLIPDWTLKDYNAWEAMKRVLPLPRRVRKRLYASDSWIVAFTRDKNRKDPIVKGNYGDATVLRVDQDMEGDSEVLRLITWAISEGRVVSVIGTDDPVQPRSLALQTWVYIMAKTYGCGALHGGFLTTAVNHGDLALNLATSLQVVMGMHEVPLGYTNDGKEWVGFTDMSEMRTLQGRVVSEHAASYPPPELHQLRLRGAIAGVLEARLFWPKISKLTATDRLMWANHLKNGHVPYRRDCATCLQAAGTGRAHKRVDRPQPFSLALDVAGPLKTKGRSMGLIDENKLKYMLVGAYRVPKDLLMEGEVPEEEPGLDKLKENDPLEECEEYAPSEAEDLFIPEEEFEPDLPPGDESIEPEDPLKKRIDELTTKVELVTLYLMVPMRSRHTHDVLEATQAMYNKLRRASLPVMQIHSDRAREFRARSFRRWTIDKGLFHSRTSGSEPAANGTAECAVKFFKRRARQLLITSSAEARDWPLAAQHAAELHWRVMMPPDGRPREPLPAFGQEVWYKIKNYAGSKEKKIEWLLMFLADMSFVAKMGDWLSQRASEWMLWSRRNLIYYHLWLLFVPAEEEIPPERRLRTKAKGVEEITDQDLEDIFDIDKREIIEAPPALSKAATEPEKLRPAEIYALEILANNIKGELVKPNQIHHLLNLLPEEPFPRHEGGQDKGTKKAWSTGVFIHGGVINAYVKQLDPGHQWTSVAILKNYQTAMHKDPHNSLDHQTLLAPITKFRRGGLWVPGVLDDHPVVTKEVQGRKVEGHVLQVSQGPVKFHPREWHEVAKWSGTRVVLAAYTIRSDEKIKPQDRALAIELGFQLPPGPETQPPLPPPSQPPPSLKPLRVVRDTMLKSVHIPATRLAELRLDWEEIEDIRNDMVATDNTRDFANKLWIDRYNIRSAVQIGCEAGLEEPYRDPTTGENTNREYCTVVDCGHSRNRSYWYFTYKSDDFPGERNIVIHGAEVERQYVISDEEMLQANWDYTRGNTYMGRQTEVVNRGEPTAFDSMSDLRGRPLRTEPKRGARPEPATEDSDPTAEAEPASRSTRRRIMMVKISPVQEERPPTFVQEVIPSTTFQEERPPTFVQEVTPSPTVQEERPSTFVQEEIPSTTVQEVCADGPHGQPGPTEAHILVYVDDLLMVGQTCATKGFAKWVSEKWECQTPDWLGEGYDTVRFLGMEISKGAKNEIMVSQRAFIDELLRGHDYQGAPTPAMASREALLLTETEEMELLESPEDVSDDTPAVREAQRRVGELLWLAGRTRPDLSYPVALLSAKLLRNPGAVCATAHRILGYLKKTRDEALVFGDNGNHHLANELVVYTDSSFAPSGGRSHGAAVVCYRGTPAIWRSSRQQLTTLSTTESELIEALEGCLLATSVVDIVTDIWGQEPKLVVKVDNNSAVQLMTGSTGSWRTRHLRVRSAWLRERIRGGNVTVQHEPGITQLADLGTKPMPRQRLEDLGRLWQLRPLPEPTSGVQEERRVKTVVANDSIKSVMKYLSALSVFCCAKGDMNEVTIKEPIQVDSSAGIYMIILVIGVIAVVMWEIAKDYSYIGTYGESFLNIGVAKEGPSKSFFRAWRRGCRTGEWPWADNGCMYEVLLQLLGGDRYDGSCARQFRQEEFNEARPEPPTGEQLMACFNAQMTSMGSSLSSRRVQGNVTHCQQCWQKGKLPPGDAFNHHPCDELERTQSFKDYDRSLIRQHCFEDGMFMVHSKDVKYAKESAKRVSDLPRSRGEL</sequence>
<keyword evidence="3" id="KW-1133">Transmembrane helix</keyword>
<evidence type="ECO:0000259" key="6">
    <source>
        <dbReference type="PROSITE" id="PS50994"/>
    </source>
</evidence>
<protein>
    <submittedName>
        <fullName evidence="7">Copia protein</fullName>
    </submittedName>
</protein>
<feature type="chain" id="PRO_5011960468" evidence="4">
    <location>
        <begin position="17"/>
        <end position="2864"/>
    </location>
</feature>
<reference evidence="7 8" key="1">
    <citation type="submission" date="2016-02" db="EMBL/GenBank/DDBJ databases">
        <title>Genome analysis of coral dinoflagellate symbionts highlights evolutionary adaptations to a symbiotic lifestyle.</title>
        <authorList>
            <person name="Aranda M."/>
            <person name="Li Y."/>
            <person name="Liew Y.J."/>
            <person name="Baumgarten S."/>
            <person name="Simakov O."/>
            <person name="Wilson M."/>
            <person name="Piel J."/>
            <person name="Ashoor H."/>
            <person name="Bougouffa S."/>
            <person name="Bajic V.B."/>
            <person name="Ryu T."/>
            <person name="Ravasi T."/>
            <person name="Bayer T."/>
            <person name="Micklem G."/>
            <person name="Kim H."/>
            <person name="Bhak J."/>
            <person name="Lajeunesse T.C."/>
            <person name="Voolstra C.R."/>
        </authorList>
    </citation>
    <scope>NUCLEOTIDE SEQUENCE [LARGE SCALE GENOMIC DNA]</scope>
    <source>
        <strain evidence="7 8">CCMP2467</strain>
    </source>
</reference>
<feature type="domain" description="Integrase catalytic" evidence="6">
    <location>
        <begin position="1474"/>
        <end position="1646"/>
    </location>
</feature>
<feature type="compositionally biased region" description="Basic and acidic residues" evidence="2">
    <location>
        <begin position="877"/>
        <end position="897"/>
    </location>
</feature>
<dbReference type="SUPFAM" id="SSF53098">
    <property type="entry name" value="Ribonuclease H-like"/>
    <property type="match status" value="1"/>
</dbReference>
<feature type="region of interest" description="Disordered" evidence="2">
    <location>
        <begin position="1953"/>
        <end position="1973"/>
    </location>
</feature>
<feature type="domain" description="C3H1-type" evidence="5">
    <location>
        <begin position="818"/>
        <end position="847"/>
    </location>
</feature>
<keyword evidence="4" id="KW-0732">Signal</keyword>
<feature type="transmembrane region" description="Helical" evidence="3">
    <location>
        <begin position="2656"/>
        <end position="2676"/>
    </location>
</feature>
<dbReference type="GO" id="GO:0008270">
    <property type="term" value="F:zinc ion binding"/>
    <property type="evidence" value="ECO:0007669"/>
    <property type="project" value="UniProtKB-KW"/>
</dbReference>
<dbReference type="EMBL" id="LSRX01000191">
    <property type="protein sequence ID" value="OLQ05238.1"/>
    <property type="molecule type" value="Genomic_DNA"/>
</dbReference>
<feature type="region of interest" description="Disordered" evidence="2">
    <location>
        <begin position="358"/>
        <end position="394"/>
    </location>
</feature>
<dbReference type="PROSITE" id="PS50103">
    <property type="entry name" value="ZF_C3H1"/>
    <property type="match status" value="1"/>
</dbReference>
<feature type="region of interest" description="Disordered" evidence="2">
    <location>
        <begin position="2129"/>
        <end position="2182"/>
    </location>
</feature>
<feature type="signal peptide" evidence="4">
    <location>
        <begin position="1"/>
        <end position="16"/>
    </location>
</feature>
<evidence type="ECO:0000256" key="1">
    <source>
        <dbReference type="PROSITE-ProRule" id="PRU00723"/>
    </source>
</evidence>
<evidence type="ECO:0000256" key="3">
    <source>
        <dbReference type="SAM" id="Phobius"/>
    </source>
</evidence>
<keyword evidence="1" id="KW-0862">Zinc</keyword>
<organism evidence="7 8">
    <name type="scientific">Symbiodinium microadriaticum</name>
    <name type="common">Dinoflagellate</name>
    <name type="synonym">Zooxanthella microadriatica</name>
    <dbReference type="NCBI Taxonomy" id="2951"/>
    <lineage>
        <taxon>Eukaryota</taxon>
        <taxon>Sar</taxon>
        <taxon>Alveolata</taxon>
        <taxon>Dinophyceae</taxon>
        <taxon>Suessiales</taxon>
        <taxon>Symbiodiniaceae</taxon>
        <taxon>Symbiodinium</taxon>
    </lineage>
</organism>
<keyword evidence="1" id="KW-0863">Zinc-finger</keyword>
<comment type="caution">
    <text evidence="7">The sequence shown here is derived from an EMBL/GenBank/DDBJ whole genome shotgun (WGS) entry which is preliminary data.</text>
</comment>
<dbReference type="OrthoDB" id="422225at2759"/>
<dbReference type="CDD" id="cd09272">
    <property type="entry name" value="RNase_HI_RT_Ty1"/>
    <property type="match status" value="1"/>
</dbReference>
<dbReference type="PANTHER" id="PTHR48125">
    <property type="entry name" value="LP07818P1"/>
    <property type="match status" value="1"/>
</dbReference>
<proteinExistence type="predicted"/>
<feature type="compositionally biased region" description="Basic and acidic residues" evidence="2">
    <location>
        <begin position="2142"/>
        <end position="2158"/>
    </location>
</feature>
<feature type="compositionally biased region" description="Low complexity" evidence="2">
    <location>
        <begin position="898"/>
        <end position="919"/>
    </location>
</feature>
<evidence type="ECO:0000313" key="8">
    <source>
        <dbReference type="Proteomes" id="UP000186817"/>
    </source>
</evidence>
<feature type="region of interest" description="Disordered" evidence="2">
    <location>
        <begin position="572"/>
        <end position="600"/>
    </location>
</feature>
<dbReference type="InterPro" id="IPR036397">
    <property type="entry name" value="RNaseH_sf"/>
</dbReference>
<keyword evidence="3" id="KW-0472">Membrane</keyword>
<evidence type="ECO:0000313" key="7">
    <source>
        <dbReference type="EMBL" id="OLQ05238.1"/>
    </source>
</evidence>
<keyword evidence="1" id="KW-0479">Metal-binding</keyword>
<dbReference type="PROSITE" id="PS50994">
    <property type="entry name" value="INTEGRASE"/>
    <property type="match status" value="1"/>
</dbReference>
<name>A0A1Q9ECV3_SYMMI</name>
<evidence type="ECO:0000256" key="2">
    <source>
        <dbReference type="SAM" id="MobiDB-lite"/>
    </source>
</evidence>
<dbReference type="InterPro" id="IPR012337">
    <property type="entry name" value="RNaseH-like_sf"/>
</dbReference>
<dbReference type="InterPro" id="IPR029044">
    <property type="entry name" value="Nucleotide-diphossugar_trans"/>
</dbReference>
<keyword evidence="8" id="KW-1185">Reference proteome</keyword>
<dbReference type="Gene3D" id="3.30.420.10">
    <property type="entry name" value="Ribonuclease H-like superfamily/Ribonuclease H"/>
    <property type="match status" value="1"/>
</dbReference>
<accession>A0A1Q9ECV3</accession>
<gene>
    <name evidence="7" type="primary">GIP</name>
    <name evidence="7" type="ORF">AK812_SmicGene11597</name>
</gene>
<dbReference type="Gene3D" id="3.90.550.10">
    <property type="entry name" value="Spore Coat Polysaccharide Biosynthesis Protein SpsA, Chain A"/>
    <property type="match status" value="1"/>
</dbReference>
<evidence type="ECO:0000256" key="4">
    <source>
        <dbReference type="SAM" id="SignalP"/>
    </source>
</evidence>
<feature type="region of interest" description="Disordered" evidence="2">
    <location>
        <begin position="863"/>
        <end position="928"/>
    </location>
</feature>